<dbReference type="EMBL" id="CP034759">
    <property type="protein sequence ID" value="QBG36825.1"/>
    <property type="molecule type" value="Genomic_DNA"/>
</dbReference>
<accession>A0A4P6PAY0</accession>
<proteinExistence type="predicted"/>
<dbReference type="AlphaFoldDB" id="A0A4P6PAY0"/>
<evidence type="ECO:0000313" key="3">
    <source>
        <dbReference type="Proteomes" id="UP000290244"/>
    </source>
</evidence>
<gene>
    <name evidence="2" type="ORF">EMK97_14400</name>
</gene>
<name>A0A4P6PAY0_9GAMM</name>
<dbReference type="KEGG" id="lsd:EMK97_14400"/>
<dbReference type="Proteomes" id="UP000290244">
    <property type="component" value="Chromosome"/>
</dbReference>
<evidence type="ECO:0000256" key="1">
    <source>
        <dbReference type="SAM" id="SignalP"/>
    </source>
</evidence>
<keyword evidence="1" id="KW-0732">Signal</keyword>
<sequence length="77" mass="8725">MKHILLALILMSTTVMAEEEVVSVDFVADSYAYCVEYAQGEENTENAILQCVNAELEASGYKRFKSVKEIKDFIKKK</sequence>
<reference evidence="2 3" key="1">
    <citation type="submission" date="2018-12" db="EMBL/GenBank/DDBJ databases">
        <title>Complete genome of Litorilituus sediminis.</title>
        <authorList>
            <person name="Liu A."/>
            <person name="Rong J."/>
        </authorList>
    </citation>
    <scope>NUCLEOTIDE SEQUENCE [LARGE SCALE GENOMIC DNA]</scope>
    <source>
        <strain evidence="2 3">JCM 17549</strain>
    </source>
</reference>
<feature type="signal peptide" evidence="1">
    <location>
        <begin position="1"/>
        <end position="17"/>
    </location>
</feature>
<keyword evidence="3" id="KW-1185">Reference proteome</keyword>
<feature type="chain" id="PRO_5020376830" evidence="1">
    <location>
        <begin position="18"/>
        <end position="77"/>
    </location>
</feature>
<protein>
    <submittedName>
        <fullName evidence="2">Uncharacterized protein</fullName>
    </submittedName>
</protein>
<evidence type="ECO:0000313" key="2">
    <source>
        <dbReference type="EMBL" id="QBG36825.1"/>
    </source>
</evidence>
<organism evidence="2 3">
    <name type="scientific">Litorilituus sediminis</name>
    <dbReference type="NCBI Taxonomy" id="718192"/>
    <lineage>
        <taxon>Bacteria</taxon>
        <taxon>Pseudomonadati</taxon>
        <taxon>Pseudomonadota</taxon>
        <taxon>Gammaproteobacteria</taxon>
        <taxon>Alteromonadales</taxon>
        <taxon>Colwelliaceae</taxon>
        <taxon>Litorilituus</taxon>
    </lineage>
</organism>
<dbReference type="RefSeq" id="WP_130603344.1">
    <property type="nucleotide sequence ID" value="NZ_CP034759.1"/>
</dbReference>
<dbReference type="OrthoDB" id="6332716at2"/>